<dbReference type="InterPro" id="IPR016181">
    <property type="entry name" value="Acyl_CoA_acyltransferase"/>
</dbReference>
<proteinExistence type="predicted"/>
<organism evidence="2 3">
    <name type="scientific">Candidatus Intestinimonas pullistercoris</name>
    <dbReference type="NCBI Taxonomy" id="2838623"/>
    <lineage>
        <taxon>Bacteria</taxon>
        <taxon>Bacillati</taxon>
        <taxon>Bacillota</taxon>
        <taxon>Clostridia</taxon>
        <taxon>Eubacteriales</taxon>
        <taxon>Intestinimonas</taxon>
    </lineage>
</organism>
<comment type="caution">
    <text evidence="2">The sequence shown here is derived from an EMBL/GenBank/DDBJ whole genome shotgun (WGS) entry which is preliminary data.</text>
</comment>
<evidence type="ECO:0000259" key="1">
    <source>
        <dbReference type="PROSITE" id="PS51186"/>
    </source>
</evidence>
<reference evidence="2" key="1">
    <citation type="journal article" date="2021" name="PeerJ">
        <title>Extensive microbial diversity within the chicken gut microbiome revealed by metagenomics and culture.</title>
        <authorList>
            <person name="Gilroy R."/>
            <person name="Ravi A."/>
            <person name="Getino M."/>
            <person name="Pursley I."/>
            <person name="Horton D.L."/>
            <person name="Alikhan N.F."/>
            <person name="Baker D."/>
            <person name="Gharbi K."/>
            <person name="Hall N."/>
            <person name="Watson M."/>
            <person name="Adriaenssens E.M."/>
            <person name="Foster-Nyarko E."/>
            <person name="Jarju S."/>
            <person name="Secka A."/>
            <person name="Antonio M."/>
            <person name="Oren A."/>
            <person name="Chaudhuri R.R."/>
            <person name="La Ragione R."/>
            <person name="Hildebrand F."/>
            <person name="Pallen M.J."/>
        </authorList>
    </citation>
    <scope>NUCLEOTIDE SEQUENCE</scope>
    <source>
        <strain evidence="2">CHK186-1790</strain>
    </source>
</reference>
<dbReference type="CDD" id="cd04301">
    <property type="entry name" value="NAT_SF"/>
    <property type="match status" value="1"/>
</dbReference>
<dbReference type="GO" id="GO:0016747">
    <property type="term" value="F:acyltransferase activity, transferring groups other than amino-acyl groups"/>
    <property type="evidence" value="ECO:0007669"/>
    <property type="project" value="InterPro"/>
</dbReference>
<dbReference type="PROSITE" id="PS51186">
    <property type="entry name" value="GNAT"/>
    <property type="match status" value="1"/>
</dbReference>
<dbReference type="SUPFAM" id="SSF55729">
    <property type="entry name" value="Acyl-CoA N-acyltransferases (Nat)"/>
    <property type="match status" value="1"/>
</dbReference>
<accession>A0A9D2P1M8</accession>
<sequence>MEDTEKTSVSLDIRPAVPEDAAGLLALYVPYVQESWVTFECVSPSVEEFRRRITAYSRSYPYLVCRRAGETVGYAYAHRHMEREAYRWNAELTVYVKRGLEGQGIGTALYRALLPRLAAQGLVNLYAVLALPNPGSEALHRRFGFTRLGLYPQMGFKLGAWHDVAQYGLRLRPADWCPPDAG</sequence>
<protein>
    <submittedName>
        <fullName evidence="2">GNAT family N-acetyltransferase</fullName>
    </submittedName>
</protein>
<dbReference type="PANTHER" id="PTHR43072:SF8">
    <property type="entry name" value="ACYLTRANSFERASE FABY-RELATED"/>
    <property type="match status" value="1"/>
</dbReference>
<dbReference type="AlphaFoldDB" id="A0A9D2P1M8"/>
<dbReference type="Proteomes" id="UP000823882">
    <property type="component" value="Unassembled WGS sequence"/>
</dbReference>
<feature type="domain" description="N-acetyltransferase" evidence="1">
    <location>
        <begin position="11"/>
        <end position="170"/>
    </location>
</feature>
<gene>
    <name evidence="2" type="ORF">H9701_06775</name>
</gene>
<reference evidence="2" key="2">
    <citation type="submission" date="2021-04" db="EMBL/GenBank/DDBJ databases">
        <authorList>
            <person name="Gilroy R."/>
        </authorList>
    </citation>
    <scope>NUCLEOTIDE SEQUENCE</scope>
    <source>
        <strain evidence="2">CHK186-1790</strain>
    </source>
</reference>
<name>A0A9D2P1M8_9FIRM</name>
<evidence type="ECO:0000313" key="2">
    <source>
        <dbReference type="EMBL" id="HJC41240.1"/>
    </source>
</evidence>
<dbReference type="PANTHER" id="PTHR43072">
    <property type="entry name" value="N-ACETYLTRANSFERASE"/>
    <property type="match status" value="1"/>
</dbReference>
<dbReference type="EMBL" id="DWWJ01000118">
    <property type="protein sequence ID" value="HJC41240.1"/>
    <property type="molecule type" value="Genomic_DNA"/>
</dbReference>
<dbReference type="Pfam" id="PF13420">
    <property type="entry name" value="Acetyltransf_4"/>
    <property type="match status" value="1"/>
</dbReference>
<evidence type="ECO:0000313" key="3">
    <source>
        <dbReference type="Proteomes" id="UP000823882"/>
    </source>
</evidence>
<dbReference type="Gene3D" id="3.40.630.30">
    <property type="match status" value="1"/>
</dbReference>
<dbReference type="InterPro" id="IPR000182">
    <property type="entry name" value="GNAT_dom"/>
</dbReference>